<evidence type="ECO:0000313" key="2">
    <source>
        <dbReference type="EMBL" id="MBX0297312.1"/>
    </source>
</evidence>
<gene>
    <name evidence="2" type="ORF">EGH23_20755</name>
</gene>
<sequence length="104" mass="11062">MYRVTIDREACDGVFACLVRDDRFVEDSAERSSADHSSGQRPREDGEGLAALEVDDELTLAATFEDDRRADAESAAAACPLDAISVEDATDEHTATAGVGEGEP</sequence>
<evidence type="ECO:0000313" key="3">
    <source>
        <dbReference type="Proteomes" id="UP001430455"/>
    </source>
</evidence>
<accession>A0AAW4PJA9</accession>
<feature type="region of interest" description="Disordered" evidence="1">
    <location>
        <begin position="85"/>
        <end position="104"/>
    </location>
</feature>
<dbReference type="EMBL" id="RKLT01000017">
    <property type="protein sequence ID" value="MBX0297312.1"/>
    <property type="molecule type" value="Genomic_DNA"/>
</dbReference>
<proteinExistence type="predicted"/>
<evidence type="ECO:0000256" key="1">
    <source>
        <dbReference type="SAM" id="MobiDB-lite"/>
    </source>
</evidence>
<dbReference type="Pfam" id="PF13459">
    <property type="entry name" value="Fer4_15"/>
    <property type="match status" value="1"/>
</dbReference>
<dbReference type="Proteomes" id="UP001430455">
    <property type="component" value="Unassembled WGS sequence"/>
</dbReference>
<feature type="region of interest" description="Disordered" evidence="1">
    <location>
        <begin position="27"/>
        <end position="48"/>
    </location>
</feature>
<protein>
    <submittedName>
        <fullName evidence="2">Ferredoxin</fullName>
    </submittedName>
</protein>
<dbReference type="Gene3D" id="3.30.70.20">
    <property type="match status" value="1"/>
</dbReference>
<dbReference type="RefSeq" id="WP_220581903.1">
    <property type="nucleotide sequence ID" value="NZ_RKLT01000017.1"/>
</dbReference>
<keyword evidence="3" id="KW-1185">Reference proteome</keyword>
<reference evidence="2 3" key="1">
    <citation type="submission" date="2021-06" db="EMBL/GenBank/DDBJ databases">
        <title>Halomicroarcula sp. a new haloarchaeum isolated from saline soil.</title>
        <authorList>
            <person name="Duran-Viseras A."/>
            <person name="Sanchez-Porro C."/>
            <person name="Ventosa A."/>
        </authorList>
    </citation>
    <scope>NUCLEOTIDE SEQUENCE [LARGE SCALE GENOMIC DNA]</scope>
    <source>
        <strain evidence="2 3">F27</strain>
    </source>
</reference>
<organism evidence="2 3">
    <name type="scientific">Haloarcula nitratireducens</name>
    <dbReference type="NCBI Taxonomy" id="2487749"/>
    <lineage>
        <taxon>Archaea</taxon>
        <taxon>Methanobacteriati</taxon>
        <taxon>Methanobacteriota</taxon>
        <taxon>Stenosarchaea group</taxon>
        <taxon>Halobacteria</taxon>
        <taxon>Halobacteriales</taxon>
        <taxon>Haloarculaceae</taxon>
        <taxon>Haloarcula</taxon>
    </lineage>
</organism>
<dbReference type="AlphaFoldDB" id="A0AAW4PJA9"/>
<comment type="caution">
    <text evidence="2">The sequence shown here is derived from an EMBL/GenBank/DDBJ whole genome shotgun (WGS) entry which is preliminary data.</text>
</comment>
<name>A0AAW4PJA9_9EURY</name>